<dbReference type="AlphaFoldDB" id="X0Y362"/>
<dbReference type="SUPFAM" id="SSF54975">
    <property type="entry name" value="Acylphosphatase/BLUF domain-like"/>
    <property type="match status" value="1"/>
</dbReference>
<sequence length="130" mass="14397">MSGVVQGVGFRPFVYGLASKLSLAGHVLNDSRGVEIEIEGNSVSIERFLDELKTSPPPLAVIKKVEKEELSPEGKESFEIRSSRPLDDRSVLISPDTATCSDCLEELMDPADRRYNYPFINCTNCGPRYT</sequence>
<dbReference type="Gene3D" id="3.90.870.50">
    <property type="match status" value="1"/>
</dbReference>
<dbReference type="GO" id="GO:0008270">
    <property type="term" value="F:zinc ion binding"/>
    <property type="evidence" value="ECO:0007669"/>
    <property type="project" value="InterPro"/>
</dbReference>
<dbReference type="PANTHER" id="PTHR42959:SF1">
    <property type="entry name" value="CARBAMOYLTRANSFERASE HYPF"/>
    <property type="match status" value="1"/>
</dbReference>
<dbReference type="GO" id="GO:0016743">
    <property type="term" value="F:carboxyl- or carbamoyltransferase activity"/>
    <property type="evidence" value="ECO:0007669"/>
    <property type="project" value="TreeGrafter"/>
</dbReference>
<dbReference type="InterPro" id="IPR051060">
    <property type="entry name" value="Carbamoyltrans_HypF-like"/>
</dbReference>
<dbReference type="PANTHER" id="PTHR42959">
    <property type="entry name" value="CARBAMOYLTRANSFERASE"/>
    <property type="match status" value="1"/>
</dbReference>
<feature type="non-terminal residue" evidence="2">
    <location>
        <position position="130"/>
    </location>
</feature>
<gene>
    <name evidence="2" type="ORF">S01H1_64717</name>
</gene>
<proteinExistence type="predicted"/>
<dbReference type="InterPro" id="IPR001792">
    <property type="entry name" value="Acylphosphatase-like_dom"/>
</dbReference>
<feature type="domain" description="Acylphosphatase-like" evidence="1">
    <location>
        <begin position="1"/>
        <end position="82"/>
    </location>
</feature>
<accession>X0Y362</accession>
<dbReference type="Pfam" id="PF00708">
    <property type="entry name" value="Acylphosphatase"/>
    <property type="match status" value="1"/>
</dbReference>
<name>X0Y362_9ZZZZ</name>
<dbReference type="PROSITE" id="PS51160">
    <property type="entry name" value="ACYLPHOSPHATASE_3"/>
    <property type="match status" value="1"/>
</dbReference>
<dbReference type="GO" id="GO:0051604">
    <property type="term" value="P:protein maturation"/>
    <property type="evidence" value="ECO:0007669"/>
    <property type="project" value="TreeGrafter"/>
</dbReference>
<dbReference type="EMBL" id="BARS01042671">
    <property type="protein sequence ID" value="GAG31326.1"/>
    <property type="molecule type" value="Genomic_DNA"/>
</dbReference>
<evidence type="ECO:0000259" key="1">
    <source>
        <dbReference type="PROSITE" id="PS51160"/>
    </source>
</evidence>
<comment type="caution">
    <text evidence="2">The sequence shown here is derived from an EMBL/GenBank/DDBJ whole genome shotgun (WGS) entry which is preliminary data.</text>
</comment>
<organism evidence="2">
    <name type="scientific">marine sediment metagenome</name>
    <dbReference type="NCBI Taxonomy" id="412755"/>
    <lineage>
        <taxon>unclassified sequences</taxon>
        <taxon>metagenomes</taxon>
        <taxon>ecological metagenomes</taxon>
    </lineage>
</organism>
<dbReference type="InterPro" id="IPR036046">
    <property type="entry name" value="Acylphosphatase-like_dom_sf"/>
</dbReference>
<dbReference type="Pfam" id="PF07503">
    <property type="entry name" value="zf-HYPF"/>
    <property type="match status" value="1"/>
</dbReference>
<protein>
    <recommendedName>
        <fullName evidence="1">Acylphosphatase-like domain-containing protein</fullName>
    </recommendedName>
</protein>
<reference evidence="2" key="1">
    <citation type="journal article" date="2014" name="Front. Microbiol.">
        <title>High frequency of phylogenetically diverse reductive dehalogenase-homologous genes in deep subseafloor sedimentary metagenomes.</title>
        <authorList>
            <person name="Kawai M."/>
            <person name="Futagami T."/>
            <person name="Toyoda A."/>
            <person name="Takaki Y."/>
            <person name="Nishi S."/>
            <person name="Hori S."/>
            <person name="Arai W."/>
            <person name="Tsubouchi T."/>
            <person name="Morono Y."/>
            <person name="Uchiyama I."/>
            <person name="Ito T."/>
            <person name="Fujiyama A."/>
            <person name="Inagaki F."/>
            <person name="Takami H."/>
        </authorList>
    </citation>
    <scope>NUCLEOTIDE SEQUENCE</scope>
    <source>
        <strain evidence="2">Expedition CK06-06</strain>
    </source>
</reference>
<evidence type="ECO:0000313" key="2">
    <source>
        <dbReference type="EMBL" id="GAG31326.1"/>
    </source>
</evidence>
<dbReference type="InterPro" id="IPR011125">
    <property type="entry name" value="Znf_HypF"/>
</dbReference>